<dbReference type="Proteomes" id="UP001557470">
    <property type="component" value="Unassembled WGS sequence"/>
</dbReference>
<protein>
    <submittedName>
        <fullName evidence="1">Uncharacterized protein</fullName>
    </submittedName>
</protein>
<keyword evidence="2" id="KW-1185">Reference proteome</keyword>
<reference evidence="1 2" key="1">
    <citation type="submission" date="2024-06" db="EMBL/GenBank/DDBJ databases">
        <authorList>
            <person name="Pan Q."/>
            <person name="Wen M."/>
            <person name="Jouanno E."/>
            <person name="Zahm M."/>
            <person name="Klopp C."/>
            <person name="Cabau C."/>
            <person name="Louis A."/>
            <person name="Berthelot C."/>
            <person name="Parey E."/>
            <person name="Roest Crollius H."/>
            <person name="Montfort J."/>
            <person name="Robinson-Rechavi M."/>
            <person name="Bouchez O."/>
            <person name="Lampietro C."/>
            <person name="Lopez Roques C."/>
            <person name="Donnadieu C."/>
            <person name="Postlethwait J."/>
            <person name="Bobe J."/>
            <person name="Verreycken H."/>
            <person name="Guiguen Y."/>
        </authorList>
    </citation>
    <scope>NUCLEOTIDE SEQUENCE [LARGE SCALE GENOMIC DNA]</scope>
    <source>
        <strain evidence="1">Up_M1</strain>
        <tissue evidence="1">Testis</tissue>
    </source>
</reference>
<comment type="caution">
    <text evidence="1">The sequence shown here is derived from an EMBL/GenBank/DDBJ whole genome shotgun (WGS) entry which is preliminary data.</text>
</comment>
<dbReference type="EMBL" id="JAGEUA010000016">
    <property type="protein sequence ID" value="KAL0961661.1"/>
    <property type="molecule type" value="Genomic_DNA"/>
</dbReference>
<sequence>MKLIQNLWTDLETNLMTKMPLQDLLERTSRDFSHADISNKYALVHTEVTNLSFFQNVRNVQALVNCHNWYIKPELSLGDDRTMIKLLSCHTRHTVTVLMPGSTTKMVTVQCREPQTIYDLMKKHDISCSTMWNQRISLSARAPCTTLSDHNMAVVYVNTIPYTNTFGQDADEQCQFYHNMKYIHV</sequence>
<proteinExistence type="predicted"/>
<evidence type="ECO:0000313" key="1">
    <source>
        <dbReference type="EMBL" id="KAL0961661.1"/>
    </source>
</evidence>
<organism evidence="1 2">
    <name type="scientific">Umbra pygmaea</name>
    <name type="common">Eastern mudminnow</name>
    <dbReference type="NCBI Taxonomy" id="75934"/>
    <lineage>
        <taxon>Eukaryota</taxon>
        <taxon>Metazoa</taxon>
        <taxon>Chordata</taxon>
        <taxon>Craniata</taxon>
        <taxon>Vertebrata</taxon>
        <taxon>Euteleostomi</taxon>
        <taxon>Actinopterygii</taxon>
        <taxon>Neopterygii</taxon>
        <taxon>Teleostei</taxon>
        <taxon>Protacanthopterygii</taxon>
        <taxon>Esociformes</taxon>
        <taxon>Umbridae</taxon>
        <taxon>Umbra</taxon>
    </lineage>
</organism>
<gene>
    <name evidence="1" type="ORF">UPYG_G00353140</name>
</gene>
<evidence type="ECO:0000313" key="2">
    <source>
        <dbReference type="Proteomes" id="UP001557470"/>
    </source>
</evidence>
<name>A0ABD0W9I7_UMBPY</name>
<accession>A0ABD0W9I7</accession>
<dbReference type="AlphaFoldDB" id="A0ABD0W9I7"/>